<dbReference type="PANTHER" id="PTHR24058:SF53">
    <property type="entry name" value="HOMEODOMAIN-INTERACTING PROTEIN KINASE 2"/>
    <property type="match status" value="1"/>
</dbReference>
<keyword evidence="5 6" id="KW-0067">ATP-binding</keyword>
<dbReference type="InterPro" id="IPR000719">
    <property type="entry name" value="Prot_kinase_dom"/>
</dbReference>
<feature type="domain" description="Protein kinase" evidence="8">
    <location>
        <begin position="31"/>
        <end position="347"/>
    </location>
</feature>
<dbReference type="InterPro" id="IPR017441">
    <property type="entry name" value="Protein_kinase_ATP_BS"/>
</dbReference>
<dbReference type="GO" id="GO:0045944">
    <property type="term" value="P:positive regulation of transcription by RNA polymerase II"/>
    <property type="evidence" value="ECO:0007669"/>
    <property type="project" value="TreeGrafter"/>
</dbReference>
<dbReference type="RefSeq" id="XP_026209099.1">
    <property type="nucleotide sequence ID" value="XM_026353314.1"/>
</dbReference>
<dbReference type="Gene3D" id="1.10.510.10">
    <property type="entry name" value="Transferase(Phosphotransferase) domain 1"/>
    <property type="match status" value="1"/>
</dbReference>
<dbReference type="GO" id="GO:0005524">
    <property type="term" value="F:ATP binding"/>
    <property type="evidence" value="ECO:0007669"/>
    <property type="project" value="UniProtKB-UniRule"/>
</dbReference>
<dbReference type="InterPro" id="IPR011009">
    <property type="entry name" value="Kinase-like_dom_sf"/>
</dbReference>
<evidence type="ECO:0000256" key="6">
    <source>
        <dbReference type="PROSITE-ProRule" id="PRU10141"/>
    </source>
</evidence>
<dbReference type="PROSITE" id="PS00107">
    <property type="entry name" value="PROTEIN_KINASE_ATP"/>
    <property type="match status" value="1"/>
</dbReference>
<evidence type="ECO:0000256" key="2">
    <source>
        <dbReference type="ARBA" id="ARBA00022679"/>
    </source>
</evidence>
<dbReference type="GO" id="GO:0003713">
    <property type="term" value="F:transcription coactivator activity"/>
    <property type="evidence" value="ECO:0007669"/>
    <property type="project" value="TreeGrafter"/>
</dbReference>
<keyword evidence="2" id="KW-0808">Transferase</keyword>
<organism evidence="9 10">
    <name type="scientific">Anabas testudineus</name>
    <name type="common">Climbing perch</name>
    <name type="synonym">Anthias testudineus</name>
    <dbReference type="NCBI Taxonomy" id="64144"/>
    <lineage>
        <taxon>Eukaryota</taxon>
        <taxon>Metazoa</taxon>
        <taxon>Chordata</taxon>
        <taxon>Craniata</taxon>
        <taxon>Vertebrata</taxon>
        <taxon>Euteleostomi</taxon>
        <taxon>Actinopterygii</taxon>
        <taxon>Neopterygii</taxon>
        <taxon>Teleostei</taxon>
        <taxon>Neoteleostei</taxon>
        <taxon>Acanthomorphata</taxon>
        <taxon>Anabantaria</taxon>
        <taxon>Anabantiformes</taxon>
        <taxon>Anabantoidei</taxon>
        <taxon>Anabantidae</taxon>
        <taxon>Anabas</taxon>
    </lineage>
</organism>
<dbReference type="GO" id="GO:0007224">
    <property type="term" value="P:smoothened signaling pathway"/>
    <property type="evidence" value="ECO:0007669"/>
    <property type="project" value="TreeGrafter"/>
</dbReference>
<dbReference type="GeneID" id="113157709"/>
<accession>A0A7N6A3M0</accession>
<evidence type="ECO:0000259" key="8">
    <source>
        <dbReference type="PROSITE" id="PS50011"/>
    </source>
</evidence>
<name>A0A7N6A3M0_ANATE</name>
<dbReference type="SMART" id="SM00220">
    <property type="entry name" value="S_TKc"/>
    <property type="match status" value="1"/>
</dbReference>
<dbReference type="Ensembl" id="ENSATET00000061206.2">
    <property type="protein sequence ID" value="ENSATEP00000043190.2"/>
    <property type="gene ID" value="ENSATEG00000029238.2"/>
</dbReference>
<dbReference type="GO" id="GO:0042771">
    <property type="term" value="P:intrinsic apoptotic signaling pathway in response to DNA damage by p53 class mediator"/>
    <property type="evidence" value="ECO:0007669"/>
    <property type="project" value="TreeGrafter"/>
</dbReference>
<reference evidence="9" key="2">
    <citation type="submission" date="2025-08" db="UniProtKB">
        <authorList>
            <consortium name="Ensembl"/>
        </authorList>
    </citation>
    <scope>IDENTIFICATION</scope>
</reference>
<reference evidence="9" key="1">
    <citation type="submission" date="2021-04" db="EMBL/GenBank/DDBJ databases">
        <authorList>
            <consortium name="Wellcome Sanger Institute Data Sharing"/>
        </authorList>
    </citation>
    <scope>NUCLEOTIDE SEQUENCE [LARGE SCALE GENOMIC DNA]</scope>
</reference>
<dbReference type="Pfam" id="PF00069">
    <property type="entry name" value="Pkinase"/>
    <property type="match status" value="1"/>
</dbReference>
<feature type="compositionally biased region" description="Polar residues" evidence="7">
    <location>
        <begin position="365"/>
        <end position="388"/>
    </location>
</feature>
<dbReference type="GO" id="GO:0004674">
    <property type="term" value="F:protein serine/threonine kinase activity"/>
    <property type="evidence" value="ECO:0007669"/>
    <property type="project" value="UniProtKB-KW"/>
</dbReference>
<dbReference type="GO" id="GO:0005737">
    <property type="term" value="C:cytoplasm"/>
    <property type="evidence" value="ECO:0007669"/>
    <property type="project" value="TreeGrafter"/>
</dbReference>
<dbReference type="PANTHER" id="PTHR24058">
    <property type="entry name" value="DUAL SPECIFICITY PROTEIN KINASE"/>
    <property type="match status" value="1"/>
</dbReference>
<keyword evidence="10" id="KW-1185">Reference proteome</keyword>
<dbReference type="GeneTree" id="ENSGT00940000155356"/>
<evidence type="ECO:0000313" key="9">
    <source>
        <dbReference type="Ensembl" id="ENSATEP00000043190.2"/>
    </source>
</evidence>
<dbReference type="InterPro" id="IPR050494">
    <property type="entry name" value="Ser_Thr_dual-spec_kinase"/>
</dbReference>
<evidence type="ECO:0000313" key="10">
    <source>
        <dbReference type="Proteomes" id="UP000265040"/>
    </source>
</evidence>
<keyword evidence="1" id="KW-0723">Serine/threonine-protein kinase</keyword>
<dbReference type="InParanoid" id="A0A7N6A3M0"/>
<dbReference type="GO" id="GO:0004713">
    <property type="term" value="F:protein tyrosine kinase activity"/>
    <property type="evidence" value="ECO:0007669"/>
    <property type="project" value="TreeGrafter"/>
</dbReference>
<evidence type="ECO:0000256" key="4">
    <source>
        <dbReference type="ARBA" id="ARBA00022777"/>
    </source>
</evidence>
<evidence type="ECO:0000256" key="3">
    <source>
        <dbReference type="ARBA" id="ARBA00022741"/>
    </source>
</evidence>
<proteinExistence type="predicted"/>
<dbReference type="GO" id="GO:0046332">
    <property type="term" value="F:SMAD binding"/>
    <property type="evidence" value="ECO:0007669"/>
    <property type="project" value="TreeGrafter"/>
</dbReference>
<dbReference type="Gene3D" id="3.30.200.20">
    <property type="entry name" value="Phosphorylase Kinase, domain 1"/>
    <property type="match status" value="1"/>
</dbReference>
<feature type="compositionally biased region" description="Low complexity" evidence="7">
    <location>
        <begin position="474"/>
        <end position="485"/>
    </location>
</feature>
<dbReference type="Proteomes" id="UP000265040">
    <property type="component" value="Chromosome 18"/>
</dbReference>
<feature type="binding site" evidence="6">
    <location>
        <position position="60"/>
    </location>
    <ligand>
        <name>ATP</name>
        <dbReference type="ChEBI" id="CHEBI:30616"/>
    </ligand>
</feature>
<dbReference type="SUPFAM" id="SSF56112">
    <property type="entry name" value="Protein kinase-like (PK-like)"/>
    <property type="match status" value="1"/>
</dbReference>
<keyword evidence="4" id="KW-0418">Kinase</keyword>
<keyword evidence="3 6" id="KW-0547">Nucleotide-binding</keyword>
<dbReference type="PROSITE" id="PS00108">
    <property type="entry name" value="PROTEIN_KINASE_ST"/>
    <property type="match status" value="1"/>
</dbReference>
<reference evidence="9" key="3">
    <citation type="submission" date="2025-09" db="UniProtKB">
        <authorList>
            <consortium name="Ensembl"/>
        </authorList>
    </citation>
    <scope>IDENTIFICATION</scope>
</reference>
<evidence type="ECO:0000256" key="7">
    <source>
        <dbReference type="SAM" id="MobiDB-lite"/>
    </source>
</evidence>
<dbReference type="GO" id="GO:0003714">
    <property type="term" value="F:transcription corepressor activity"/>
    <property type="evidence" value="ECO:0007669"/>
    <property type="project" value="TreeGrafter"/>
</dbReference>
<evidence type="ECO:0000256" key="1">
    <source>
        <dbReference type="ARBA" id="ARBA00022527"/>
    </source>
</evidence>
<sequence>MEPSSSASFLSTFGRHNLRCFTLKHMFPSNYKLVKCVGQGGFGEVLKCIKKDTNETVAVKVPKYGHSFNNEFNLLNFFMWHNLDKCNIVKFIDSFTLKDNRPALTFEMLDMTLKDYICDLRHFSPLDLHDVRSVIQQMATALKALKNVAVIHSDIKLDNIMLVDHEERPLRVKLIDFGLAFPTCKARQGATRQTISYRAPEIILGLPFSEAIDMWSVGVVMAFLVLGYKLFPGDTEYEAMRYIVDLLGLPADSLLDDAKYSNYYFKKAPDHWRLKTPREYWKKSVYHRDYRTYKFQSLDGIETLSLENLNIVTADERKECIDLLKAMLHIDARERITPHQVLNHPFITRGTLQHSSEPGPVSEPLESSSSHTTEAGNLQTPEPGTSQAPEPKTILADETKMQAETDDYMPNKITGTTSTLPPHLVQLPQTAAALLWDEERNIVGTSLFPRFNLTGFSQSDLSLLMDEIWLGRPSTSSRSDVSSASETVPPGVILVRPAPPERCLKLDEHNEEQSGACPLDCLEDISDSDTEDRDLHKCLDNVKPPVPEECDIEQGHMELSCATSEPEEEKKKKRRKKKNCFRRFFSWMRTTVFSCTGACDEED</sequence>
<dbReference type="GO" id="GO:0016605">
    <property type="term" value="C:PML body"/>
    <property type="evidence" value="ECO:0007669"/>
    <property type="project" value="TreeGrafter"/>
</dbReference>
<feature type="region of interest" description="Disordered" evidence="7">
    <location>
        <begin position="350"/>
        <end position="391"/>
    </location>
</feature>
<dbReference type="InterPro" id="IPR008271">
    <property type="entry name" value="Ser/Thr_kinase_AS"/>
</dbReference>
<dbReference type="PROSITE" id="PS50011">
    <property type="entry name" value="PROTEIN_KINASE_DOM"/>
    <property type="match status" value="1"/>
</dbReference>
<evidence type="ECO:0000256" key="5">
    <source>
        <dbReference type="ARBA" id="ARBA00022840"/>
    </source>
</evidence>
<dbReference type="AlphaFoldDB" id="A0A7N6A3M0"/>
<protein>
    <recommendedName>
        <fullName evidence="8">Protein kinase domain-containing protein</fullName>
    </recommendedName>
</protein>
<feature type="region of interest" description="Disordered" evidence="7">
    <location>
        <begin position="473"/>
        <end position="493"/>
    </location>
</feature>